<dbReference type="EMBL" id="JACEEZ010008157">
    <property type="protein sequence ID" value="KAG0723510.1"/>
    <property type="molecule type" value="Genomic_DNA"/>
</dbReference>
<evidence type="ECO:0000259" key="2">
    <source>
        <dbReference type="Pfam" id="PF23267"/>
    </source>
</evidence>
<feature type="compositionally biased region" description="Basic and acidic residues" evidence="1">
    <location>
        <begin position="49"/>
        <end position="58"/>
    </location>
</feature>
<accession>A0A8J5D023</accession>
<sequence length="237" mass="26835">MGGVQRAVASRRVPEIKEIQLDESDKEDAEEMDVSDEDDMVPPPRKKMRQSEYLKEENDSLRCQMEAYKNEVDLIKADLKSEVSIRDDQIDAFKKTLQGMQQTLSENAVRKRQDDAKTAELHAKVKKLKEQVGTGTEGGEEEAKEEADDLLSSLSTGPLSDKTARLIGLTSTFLHIHPKGASVDYIWSFIQQFDKEIRPSDIETMLNQYPTVYKQITTGVGACLERKWIFTGFETTV</sequence>
<dbReference type="PANTHER" id="PTHR16001:SF4">
    <property type="entry name" value="ECTO-NOX DISULFIDE-THIOL EXCHANGER 1-LIKE PROTEIN"/>
    <property type="match status" value="1"/>
</dbReference>
<dbReference type="InterPro" id="IPR038876">
    <property type="entry name" value="ENOX"/>
</dbReference>
<evidence type="ECO:0000256" key="1">
    <source>
        <dbReference type="SAM" id="MobiDB-lite"/>
    </source>
</evidence>
<reference evidence="3" key="1">
    <citation type="submission" date="2020-07" db="EMBL/GenBank/DDBJ databases">
        <title>The High-quality genome of the commercially important snow crab, Chionoecetes opilio.</title>
        <authorList>
            <person name="Jeong J.-H."/>
            <person name="Ryu S."/>
        </authorList>
    </citation>
    <scope>NUCLEOTIDE SEQUENCE</scope>
    <source>
        <strain evidence="3">MADBK_172401_WGS</strain>
        <tissue evidence="3">Digestive gland</tissue>
    </source>
</reference>
<comment type="caution">
    <text evidence="3">The sequence shown here is derived from an EMBL/GenBank/DDBJ whole genome shotgun (WGS) entry which is preliminary data.</text>
</comment>
<gene>
    <name evidence="3" type="primary">Enox1_0</name>
    <name evidence="3" type="ORF">GWK47_042575</name>
</gene>
<feature type="region of interest" description="Disordered" evidence="1">
    <location>
        <begin position="1"/>
        <end position="58"/>
    </location>
</feature>
<dbReference type="PANTHER" id="PTHR16001">
    <property type="entry name" value="ECTO-NOX DISULFIDE-THIOL EXCHANGER"/>
    <property type="match status" value="1"/>
</dbReference>
<evidence type="ECO:0000313" key="4">
    <source>
        <dbReference type="Proteomes" id="UP000770661"/>
    </source>
</evidence>
<name>A0A8J5D023_CHIOP</name>
<dbReference type="GO" id="GO:0016491">
    <property type="term" value="F:oxidoreductase activity"/>
    <property type="evidence" value="ECO:0007669"/>
    <property type="project" value="InterPro"/>
</dbReference>
<dbReference type="InterPro" id="IPR056611">
    <property type="entry name" value="ENOX1/2_dom"/>
</dbReference>
<dbReference type="GO" id="GO:0009897">
    <property type="term" value="C:external side of plasma membrane"/>
    <property type="evidence" value="ECO:0007669"/>
    <property type="project" value="InterPro"/>
</dbReference>
<dbReference type="AlphaFoldDB" id="A0A8J5D023"/>
<keyword evidence="4" id="KW-1185">Reference proteome</keyword>
<dbReference type="OrthoDB" id="10039782at2759"/>
<dbReference type="Pfam" id="PF23267">
    <property type="entry name" value="ENOX1"/>
    <property type="match status" value="1"/>
</dbReference>
<feature type="compositionally biased region" description="Acidic residues" evidence="1">
    <location>
        <begin position="21"/>
        <end position="40"/>
    </location>
</feature>
<proteinExistence type="predicted"/>
<evidence type="ECO:0000313" key="3">
    <source>
        <dbReference type="EMBL" id="KAG0723510.1"/>
    </source>
</evidence>
<protein>
    <submittedName>
        <fullName evidence="3">Ecto-NOX disulfide-thiol exchanger 1</fullName>
    </submittedName>
</protein>
<dbReference type="Proteomes" id="UP000770661">
    <property type="component" value="Unassembled WGS sequence"/>
</dbReference>
<feature type="domain" description="Ecto-NOX disulfide-thiol exchanger 1/2" evidence="2">
    <location>
        <begin position="50"/>
        <end position="136"/>
    </location>
</feature>
<organism evidence="3 4">
    <name type="scientific">Chionoecetes opilio</name>
    <name type="common">Atlantic snow crab</name>
    <name type="synonym">Cancer opilio</name>
    <dbReference type="NCBI Taxonomy" id="41210"/>
    <lineage>
        <taxon>Eukaryota</taxon>
        <taxon>Metazoa</taxon>
        <taxon>Ecdysozoa</taxon>
        <taxon>Arthropoda</taxon>
        <taxon>Crustacea</taxon>
        <taxon>Multicrustacea</taxon>
        <taxon>Malacostraca</taxon>
        <taxon>Eumalacostraca</taxon>
        <taxon>Eucarida</taxon>
        <taxon>Decapoda</taxon>
        <taxon>Pleocyemata</taxon>
        <taxon>Brachyura</taxon>
        <taxon>Eubrachyura</taxon>
        <taxon>Majoidea</taxon>
        <taxon>Majidae</taxon>
        <taxon>Chionoecetes</taxon>
    </lineage>
</organism>
<dbReference type="GO" id="GO:0007624">
    <property type="term" value="P:ultradian rhythm"/>
    <property type="evidence" value="ECO:0007669"/>
    <property type="project" value="InterPro"/>
</dbReference>